<protein>
    <submittedName>
        <fullName evidence="1">Uncharacterized protein</fullName>
    </submittedName>
</protein>
<dbReference type="Proteomes" id="UP000037696">
    <property type="component" value="Unassembled WGS sequence"/>
</dbReference>
<evidence type="ECO:0000313" key="2">
    <source>
        <dbReference type="Proteomes" id="UP000037696"/>
    </source>
</evidence>
<dbReference type="AlphaFoldDB" id="A0A0M8P2Q4"/>
<comment type="caution">
    <text evidence="1">The sequence shown here is derived from an EMBL/GenBank/DDBJ whole genome shotgun (WGS) entry which is preliminary data.</text>
</comment>
<sequence>MLYSPEYGCNTLIANVGNSCMELRDRVSRLHVYFEIPHISPGHSMVYPSRQVATSNLGTFNGQALEFPTN</sequence>
<gene>
    <name evidence="1" type="ORF">ACN38_g9728</name>
</gene>
<dbReference type="EMBL" id="LHQQ01000203">
    <property type="protein sequence ID" value="KOS39441.1"/>
    <property type="molecule type" value="Genomic_DNA"/>
</dbReference>
<organism evidence="1 2">
    <name type="scientific">Penicillium nordicum</name>
    <dbReference type="NCBI Taxonomy" id="229535"/>
    <lineage>
        <taxon>Eukaryota</taxon>
        <taxon>Fungi</taxon>
        <taxon>Dikarya</taxon>
        <taxon>Ascomycota</taxon>
        <taxon>Pezizomycotina</taxon>
        <taxon>Eurotiomycetes</taxon>
        <taxon>Eurotiomycetidae</taxon>
        <taxon>Eurotiales</taxon>
        <taxon>Aspergillaceae</taxon>
        <taxon>Penicillium</taxon>
    </lineage>
</organism>
<accession>A0A0M8P2Q4</accession>
<reference evidence="1 2" key="1">
    <citation type="submission" date="2015-08" db="EMBL/GenBank/DDBJ databases">
        <title>Genome sequencing of Penicillium nordicum.</title>
        <authorList>
            <person name="Nguyen H.D."/>
            <person name="Seifert K.A."/>
        </authorList>
    </citation>
    <scope>NUCLEOTIDE SEQUENCE [LARGE SCALE GENOMIC DNA]</scope>
    <source>
        <strain evidence="1 2">DAOMC 185683</strain>
    </source>
</reference>
<keyword evidence="2" id="KW-1185">Reference proteome</keyword>
<evidence type="ECO:0000313" key="1">
    <source>
        <dbReference type="EMBL" id="KOS39441.1"/>
    </source>
</evidence>
<name>A0A0M8P2Q4_9EURO</name>
<proteinExistence type="predicted"/>